<dbReference type="GO" id="GO:0047343">
    <property type="term" value="F:glucose-1-phosphate cytidylyltransferase activity"/>
    <property type="evidence" value="ECO:0007669"/>
    <property type="project" value="UniProtKB-EC"/>
</dbReference>
<dbReference type="CDD" id="cd02524">
    <property type="entry name" value="G1P_cytidylyltransferase"/>
    <property type="match status" value="1"/>
</dbReference>
<protein>
    <submittedName>
        <fullName evidence="2">Glucose-1-phosphate cytidylyltransferase</fullName>
        <ecNumber evidence="2">2.7.7.33</ecNumber>
    </submittedName>
</protein>
<dbReference type="EC" id="2.7.7.33" evidence="2"/>
<name>A0ABW3J1L1_9FLAO</name>
<dbReference type="InterPro" id="IPR029044">
    <property type="entry name" value="Nucleotide-diphossugar_trans"/>
</dbReference>
<sequence length="258" mass="29972">MKVVIFAGGKGTRISEESHLKPKPMIEIGGKPILWHIMKIYEKHGFTDFILCLGYKGYAIKEYFVNYFSHNADITIELQNNVVEVHNTNAENFKVTLVDTGLDTMTAGRLQRVERYINEDTFMLTYGDGVSDVDITKLLEFHKSHQKLATITAIIPDGRFGTMDIATDGLVNNFKEKPKDDNHWINGGFFVLDKKIFSYLKEDMTNIMWEQDPLIQLTNDSQLMTYKHYGFWKCMDAMRDKEELENLWYSGDAKWKVW</sequence>
<feature type="domain" description="Nucleotidyl transferase" evidence="1">
    <location>
        <begin position="2"/>
        <end position="206"/>
    </location>
</feature>
<dbReference type="InterPro" id="IPR005835">
    <property type="entry name" value="NTP_transferase_dom"/>
</dbReference>
<dbReference type="InterPro" id="IPR013446">
    <property type="entry name" value="G1P_cyt_trans-like"/>
</dbReference>
<dbReference type="PANTHER" id="PTHR47183">
    <property type="entry name" value="GLUCOSE-1-PHOSPHATE CYTIDYLYLTRANSFERASE-RELATED"/>
    <property type="match status" value="1"/>
</dbReference>
<dbReference type="NCBIfam" id="TIGR02623">
    <property type="entry name" value="G1P_cyt_trans"/>
    <property type="match status" value="1"/>
</dbReference>
<dbReference type="EMBL" id="JBHTIZ010000011">
    <property type="protein sequence ID" value="MFD0983601.1"/>
    <property type="molecule type" value="Genomic_DNA"/>
</dbReference>
<dbReference type="SUPFAM" id="SSF53448">
    <property type="entry name" value="Nucleotide-diphospho-sugar transferases"/>
    <property type="match status" value="1"/>
</dbReference>
<keyword evidence="3" id="KW-1185">Reference proteome</keyword>
<dbReference type="InterPro" id="IPR046981">
    <property type="entry name" value="G1P_cyt_trans"/>
</dbReference>
<reference evidence="3" key="1">
    <citation type="journal article" date="2019" name="Int. J. Syst. Evol. Microbiol.">
        <title>The Global Catalogue of Microorganisms (GCM) 10K type strain sequencing project: providing services to taxonomists for standard genome sequencing and annotation.</title>
        <authorList>
            <consortium name="The Broad Institute Genomics Platform"/>
            <consortium name="The Broad Institute Genome Sequencing Center for Infectious Disease"/>
            <person name="Wu L."/>
            <person name="Ma J."/>
        </authorList>
    </citation>
    <scope>NUCLEOTIDE SEQUENCE [LARGE SCALE GENOMIC DNA]</scope>
    <source>
        <strain evidence="3">CECT 7649</strain>
    </source>
</reference>
<dbReference type="PANTHER" id="PTHR47183:SF1">
    <property type="entry name" value="GLUCOSE-1-PHOSPHATE CYTIDYLYLTRANSFERASE"/>
    <property type="match status" value="1"/>
</dbReference>
<dbReference type="Gene3D" id="3.90.550.10">
    <property type="entry name" value="Spore Coat Polysaccharide Biosynthesis Protein SpsA, Chain A"/>
    <property type="match status" value="1"/>
</dbReference>
<dbReference type="Pfam" id="PF00483">
    <property type="entry name" value="NTP_transferase"/>
    <property type="match status" value="1"/>
</dbReference>
<comment type="caution">
    <text evidence="2">The sequence shown here is derived from an EMBL/GenBank/DDBJ whole genome shotgun (WGS) entry which is preliminary data.</text>
</comment>
<accession>A0ABW3J1L1</accession>
<evidence type="ECO:0000313" key="2">
    <source>
        <dbReference type="EMBL" id="MFD0983601.1"/>
    </source>
</evidence>
<dbReference type="RefSeq" id="WP_379754099.1">
    <property type="nucleotide sequence ID" value="NZ_JBHSYB010000012.1"/>
</dbReference>
<keyword evidence="2" id="KW-0808">Transferase</keyword>
<dbReference type="Proteomes" id="UP001597051">
    <property type="component" value="Unassembled WGS sequence"/>
</dbReference>
<evidence type="ECO:0000259" key="1">
    <source>
        <dbReference type="Pfam" id="PF00483"/>
    </source>
</evidence>
<organism evidence="2 3">
    <name type="scientific">Flavobacterium myungsuense</name>
    <dbReference type="NCBI Taxonomy" id="651823"/>
    <lineage>
        <taxon>Bacteria</taxon>
        <taxon>Pseudomonadati</taxon>
        <taxon>Bacteroidota</taxon>
        <taxon>Flavobacteriia</taxon>
        <taxon>Flavobacteriales</taxon>
        <taxon>Flavobacteriaceae</taxon>
        <taxon>Flavobacterium</taxon>
    </lineage>
</organism>
<gene>
    <name evidence="2" type="primary">rfbF</name>
    <name evidence="2" type="ORF">ACFQ0S_03830</name>
</gene>
<proteinExistence type="predicted"/>
<evidence type="ECO:0000313" key="3">
    <source>
        <dbReference type="Proteomes" id="UP001597051"/>
    </source>
</evidence>
<keyword evidence="2" id="KW-0548">Nucleotidyltransferase</keyword>